<evidence type="ECO:0000313" key="4">
    <source>
        <dbReference type="Proteomes" id="UP000033910"/>
    </source>
</evidence>
<comment type="caution">
    <text evidence="3">The sequence shown here is derived from an EMBL/GenBank/DDBJ whole genome shotgun (WGS) entry which is preliminary data.</text>
</comment>
<evidence type="ECO:0000259" key="2">
    <source>
        <dbReference type="Pfam" id="PF13335"/>
    </source>
</evidence>
<dbReference type="InterPro" id="IPR027417">
    <property type="entry name" value="P-loop_NTPase"/>
</dbReference>
<feature type="domain" description="Mg chelatase-related protein C-terminal" evidence="2">
    <location>
        <begin position="410"/>
        <end position="500"/>
    </location>
</feature>
<feature type="domain" description="Magnesium chelatase ChlI-like catalytic" evidence="1">
    <location>
        <begin position="195"/>
        <end position="390"/>
    </location>
</feature>
<dbReference type="Proteomes" id="UP000033910">
    <property type="component" value="Unassembled WGS sequence"/>
</dbReference>
<evidence type="ECO:0000259" key="1">
    <source>
        <dbReference type="Pfam" id="PF01078"/>
    </source>
</evidence>
<dbReference type="PANTHER" id="PTHR32039:SF7">
    <property type="entry name" value="COMPETENCE PROTEIN COMM"/>
    <property type="match status" value="1"/>
</dbReference>
<proteinExistence type="predicted"/>
<sequence length="506" mass="55081">MYCKIRTFVIKGSTVVDLDIEVTISSRGIPRVEVTGVKGGECAKNIKKIRTAFGNSGLEFPNKKINVNVLSRGLISDLSDIEFPISMGILFAHHGSVPGTSDLFYGGIDSAGYLVPSSKTIFMDDKWASGRIGRLFISSESYYFNEKKNGLNVHKLSSLSEAADIFIKGSKITPSESQTLSHSYEWKNRDRVGCFCNILGNAHAKRALTISISGHHNILMLGPSGTGKSLLAEKSAGMFPTGTSKDAVEIIKAGVLCGLPVQNTVTAPFRRPHISVKEGDLIGSPRMPGEATLAHKGILFLDEMHLFTPKVLNSLKTVIDLRKVEFSCDGTPVSYPADFLLIGAANNCMCGLLGTEDRQCKCNGKDINTYNTRMNPSLLERFDILTHVSGSPIEAAHAGSSGGCGSECPIREQINRAFLIQRNRLEPLEVSYNSGIPYNHINSMCKLSRDASSLLEMTVSRYHLSTRAVHRILTVSRTIADLDGCPEISAAHLAEAVQYRVKNDKP</sequence>
<dbReference type="Pfam" id="PF01078">
    <property type="entry name" value="Mg_chelatase"/>
    <property type="match status" value="1"/>
</dbReference>
<dbReference type="InterPro" id="IPR045006">
    <property type="entry name" value="CHLI-like"/>
</dbReference>
<evidence type="ECO:0000313" key="3">
    <source>
        <dbReference type="EMBL" id="KKT10233.1"/>
    </source>
</evidence>
<dbReference type="CDD" id="cd00009">
    <property type="entry name" value="AAA"/>
    <property type="match status" value="1"/>
</dbReference>
<dbReference type="SUPFAM" id="SSF52540">
    <property type="entry name" value="P-loop containing nucleoside triphosphate hydrolases"/>
    <property type="match status" value="1"/>
</dbReference>
<dbReference type="Gene3D" id="3.40.50.300">
    <property type="entry name" value="P-loop containing nucleotide triphosphate hydrolases"/>
    <property type="match status" value="1"/>
</dbReference>
<dbReference type="Pfam" id="PF13335">
    <property type="entry name" value="Mg_chelatase_C"/>
    <property type="match status" value="1"/>
</dbReference>
<name>A0A0G1EKA6_UNCKA</name>
<dbReference type="PANTHER" id="PTHR32039">
    <property type="entry name" value="MAGNESIUM-CHELATASE SUBUNIT CHLI"/>
    <property type="match status" value="1"/>
</dbReference>
<dbReference type="AlphaFoldDB" id="A0A0G1EKA6"/>
<dbReference type="InterPro" id="IPR020568">
    <property type="entry name" value="Ribosomal_Su5_D2-typ_SF"/>
</dbReference>
<reference evidence="3 4" key="1">
    <citation type="journal article" date="2015" name="Nature">
        <title>rRNA introns, odd ribosomes, and small enigmatic genomes across a large radiation of phyla.</title>
        <authorList>
            <person name="Brown C.T."/>
            <person name="Hug L.A."/>
            <person name="Thomas B.C."/>
            <person name="Sharon I."/>
            <person name="Castelle C.J."/>
            <person name="Singh A."/>
            <person name="Wilkins M.J."/>
            <person name="Williams K.H."/>
            <person name="Banfield J.F."/>
        </authorList>
    </citation>
    <scope>NUCLEOTIDE SEQUENCE [LARGE SCALE GENOMIC DNA]</scope>
</reference>
<gene>
    <name evidence="3" type="ORF">UV89_C0024G0004</name>
</gene>
<dbReference type="PATRIC" id="fig|1619118.3.peg.329"/>
<dbReference type="InterPro" id="IPR025158">
    <property type="entry name" value="Mg_chelat-rel_C"/>
</dbReference>
<dbReference type="SUPFAM" id="SSF54211">
    <property type="entry name" value="Ribosomal protein S5 domain 2-like"/>
    <property type="match status" value="1"/>
</dbReference>
<accession>A0A0G1EKA6</accession>
<dbReference type="EMBL" id="LCGF01000024">
    <property type="protein sequence ID" value="KKT10233.1"/>
    <property type="molecule type" value="Genomic_DNA"/>
</dbReference>
<protein>
    <submittedName>
        <fullName evidence="3">Competence protein ComM</fullName>
    </submittedName>
</protein>
<dbReference type="Pfam" id="PF13541">
    <property type="entry name" value="ChlI"/>
    <property type="match status" value="1"/>
</dbReference>
<organism evidence="3 4">
    <name type="scientific">candidate division WWE3 bacterium GW2011_GWB2_43_22</name>
    <dbReference type="NCBI Taxonomy" id="1619118"/>
    <lineage>
        <taxon>Bacteria</taxon>
        <taxon>Katanobacteria</taxon>
    </lineage>
</organism>
<dbReference type="GO" id="GO:0005524">
    <property type="term" value="F:ATP binding"/>
    <property type="evidence" value="ECO:0007669"/>
    <property type="project" value="InterPro"/>
</dbReference>
<dbReference type="InterPro" id="IPR000523">
    <property type="entry name" value="Mg_chelatse_chII-like_cat_dom"/>
</dbReference>